<dbReference type="EMBL" id="KC246843">
    <property type="protein sequence ID" value="AHF25603.1"/>
    <property type="molecule type" value="Genomic_DNA"/>
</dbReference>
<dbReference type="SUPFAM" id="SSF141868">
    <property type="entry name" value="EAL domain-like"/>
    <property type="match status" value="1"/>
</dbReference>
<dbReference type="CDD" id="cd01948">
    <property type="entry name" value="EAL"/>
    <property type="match status" value="1"/>
</dbReference>
<reference evidence="2" key="1">
    <citation type="journal article" date="2013" name="PLoS ONE">
        <title>Metagenomic insights into the carbohydrate-active enzymes carried by the microorganisms adhering to solid digesta in the rumen of cows.</title>
        <authorList>
            <person name="Wang L."/>
            <person name="Hatem A."/>
            <person name="Catalyurek U.V."/>
            <person name="Morrison M."/>
            <person name="Yu Z."/>
        </authorList>
    </citation>
    <scope>NUCLEOTIDE SEQUENCE</scope>
</reference>
<dbReference type="Gene3D" id="3.20.20.450">
    <property type="entry name" value="EAL domain"/>
    <property type="match status" value="1"/>
</dbReference>
<protein>
    <submittedName>
        <fullName evidence="2">Diguanylate cyclase/phosphodiesterase</fullName>
    </submittedName>
</protein>
<dbReference type="InterPro" id="IPR035919">
    <property type="entry name" value="EAL_sf"/>
</dbReference>
<dbReference type="PANTHER" id="PTHR33121:SF71">
    <property type="entry name" value="OXYGEN SENSOR PROTEIN DOSP"/>
    <property type="match status" value="1"/>
</dbReference>
<dbReference type="Pfam" id="PF08495">
    <property type="entry name" value="FIST"/>
    <property type="match status" value="1"/>
</dbReference>
<dbReference type="SMART" id="SM00052">
    <property type="entry name" value="EAL"/>
    <property type="match status" value="1"/>
</dbReference>
<dbReference type="InterPro" id="IPR050706">
    <property type="entry name" value="Cyclic-di-GMP_PDE-like"/>
</dbReference>
<dbReference type="PANTHER" id="PTHR33121">
    <property type="entry name" value="CYCLIC DI-GMP PHOSPHODIESTERASE PDEF"/>
    <property type="match status" value="1"/>
</dbReference>
<evidence type="ECO:0000259" key="1">
    <source>
        <dbReference type="PROSITE" id="PS50883"/>
    </source>
</evidence>
<dbReference type="InterPro" id="IPR013702">
    <property type="entry name" value="FIST_domain_N"/>
</dbReference>
<dbReference type="InterPro" id="IPR001633">
    <property type="entry name" value="EAL_dom"/>
</dbReference>
<evidence type="ECO:0000313" key="2">
    <source>
        <dbReference type="EMBL" id="AHF25603.1"/>
    </source>
</evidence>
<dbReference type="AlphaFoldDB" id="W0FL22"/>
<accession>W0FL22</accession>
<name>W0FL22_9BACT</name>
<organism evidence="2">
    <name type="scientific">uncultured bacterium Contigcl_23</name>
    <dbReference type="NCBI Taxonomy" id="1393667"/>
    <lineage>
        <taxon>Bacteria</taxon>
        <taxon>environmental samples</taxon>
    </lineage>
</organism>
<dbReference type="Pfam" id="PF00563">
    <property type="entry name" value="EAL"/>
    <property type="match status" value="1"/>
</dbReference>
<dbReference type="PROSITE" id="PS50883">
    <property type="entry name" value="EAL"/>
    <property type="match status" value="1"/>
</dbReference>
<dbReference type="SMART" id="SM00897">
    <property type="entry name" value="FIST"/>
    <property type="match status" value="1"/>
</dbReference>
<sequence>MYVSRKRLGDTLNQLMVSDEEGGDVLIRIHTAIHTPEEAVALAAFIKGIIPNAHILGTSTSAIIREGKLIHDQCVISITQMDEGNVRAARIPLKGAGSGSAVPARELCAGAAELIVRSDTKLLFVFSPEPYRDIERFVECSNVLMPGVQMLGGVVDWNNVIGDTGFVFDENGWSGDEMILAALGGDALECAADFVTGVQVVGDLHEITKVRGDHITEIDGKPAAEFIHEGIGEKICTKTDIGFFFPLAYCFDGIDVPFVYGYYGDDGIGANHYVTVGRKLRRCFFYDRKIISRNRSMFDRMESFEKGESLFSYACKDRFRFYPNSVIWELSAYENSNVSGCLTQGEISAAGGRNVYTNCAFVLAAAGENPETQQMNPDVLSHTQSLAEDNQKLIGILTEAAFDSSTGDDAAMKESMRSFVNSCREMLLYTEKESIANGAALNVDIRLRGYDRICMIDVPDQRSIRAAFSEQAIEKTYSHFVSECVSFAAQKNYRIYSLQRWQMAIAVPSYLVSLEDFTKDMKELLRLLAEANSDYIPVIPVFCVIDECAADTLRSVYDAARLEMIQKNIQFYVCNGKEEEPDEESILEKYRMVNVINDALAHDGVMQYYQGIYDNRENTIHHYEALMRLKDENGKVYSPHDFLDVARSYGLLYDGLSMAMIRKVFDAFKDSEDKSVSINLGIRDIRNEELTRYIYSFLSTTRHPEHFIFEVLENEDVDEYKELIRFVDNIHKLGGKISIDDFGSGYSNLQHVINIPVDFLKIDGSIVKECSENKASEGLVKLISTWNEISGTDARIVAEFVENEAIQGKLLEHGIDYSQGYLFSKPAPWVSDHGEEQTPETGNNR</sequence>
<proteinExistence type="predicted"/>
<dbReference type="GO" id="GO:0071111">
    <property type="term" value="F:cyclic-guanylate-specific phosphodiesterase activity"/>
    <property type="evidence" value="ECO:0007669"/>
    <property type="project" value="InterPro"/>
</dbReference>
<feature type="domain" description="EAL" evidence="1">
    <location>
        <begin position="589"/>
        <end position="840"/>
    </location>
</feature>